<dbReference type="EMBL" id="BAABHC010000002">
    <property type="protein sequence ID" value="GAA4424209.1"/>
    <property type="molecule type" value="Genomic_DNA"/>
</dbReference>
<dbReference type="InterPro" id="IPR036291">
    <property type="entry name" value="NAD(P)-bd_dom_sf"/>
</dbReference>
<dbReference type="PROSITE" id="PS00065">
    <property type="entry name" value="D_2_HYDROXYACID_DH_1"/>
    <property type="match status" value="1"/>
</dbReference>
<protein>
    <submittedName>
        <fullName evidence="7">NAD(P)-dependent alcohol dehydrogenase</fullName>
    </submittedName>
</protein>
<evidence type="ECO:0000313" key="8">
    <source>
        <dbReference type="Proteomes" id="UP001500552"/>
    </source>
</evidence>
<dbReference type="Proteomes" id="UP001500552">
    <property type="component" value="Unassembled WGS sequence"/>
</dbReference>
<dbReference type="InterPro" id="IPR013149">
    <property type="entry name" value="ADH-like_C"/>
</dbReference>
<evidence type="ECO:0000256" key="2">
    <source>
        <dbReference type="ARBA" id="ARBA00022723"/>
    </source>
</evidence>
<evidence type="ECO:0000256" key="1">
    <source>
        <dbReference type="ARBA" id="ARBA00001947"/>
    </source>
</evidence>
<dbReference type="SMART" id="SM00829">
    <property type="entry name" value="PKS_ER"/>
    <property type="match status" value="1"/>
</dbReference>
<comment type="similarity">
    <text evidence="5">Belongs to the zinc-containing alcohol dehydrogenase family.</text>
</comment>
<dbReference type="SUPFAM" id="SSF50129">
    <property type="entry name" value="GroES-like"/>
    <property type="match status" value="1"/>
</dbReference>
<proteinExistence type="inferred from homology"/>
<dbReference type="InterPro" id="IPR013154">
    <property type="entry name" value="ADH-like_N"/>
</dbReference>
<keyword evidence="2 5" id="KW-0479">Metal-binding</keyword>
<dbReference type="Gene3D" id="3.90.180.10">
    <property type="entry name" value="Medium-chain alcohol dehydrogenases, catalytic domain"/>
    <property type="match status" value="1"/>
</dbReference>
<dbReference type="Pfam" id="PF00107">
    <property type="entry name" value="ADH_zinc_N"/>
    <property type="match status" value="1"/>
</dbReference>
<dbReference type="PANTHER" id="PTHR42683">
    <property type="entry name" value="ALDEHYDE REDUCTASE"/>
    <property type="match status" value="1"/>
</dbReference>
<dbReference type="NCBIfam" id="TIGR01409">
    <property type="entry name" value="TAT_signal_seq"/>
    <property type="match status" value="1"/>
</dbReference>
<reference evidence="8" key="1">
    <citation type="journal article" date="2019" name="Int. J. Syst. Evol. Microbiol.">
        <title>The Global Catalogue of Microorganisms (GCM) 10K type strain sequencing project: providing services to taxonomists for standard genome sequencing and annotation.</title>
        <authorList>
            <consortium name="The Broad Institute Genomics Platform"/>
            <consortium name="The Broad Institute Genome Sequencing Center for Infectious Disease"/>
            <person name="Wu L."/>
            <person name="Ma J."/>
        </authorList>
    </citation>
    <scope>NUCLEOTIDE SEQUENCE [LARGE SCALE GENOMIC DNA]</scope>
    <source>
        <strain evidence="8">JCM 17926</strain>
    </source>
</reference>
<dbReference type="InterPro" id="IPR011032">
    <property type="entry name" value="GroES-like_sf"/>
</dbReference>
<dbReference type="InterPro" id="IPR006311">
    <property type="entry name" value="TAT_signal"/>
</dbReference>
<dbReference type="InterPro" id="IPR047109">
    <property type="entry name" value="CAD-like"/>
</dbReference>
<comment type="caution">
    <text evidence="7">The sequence shown here is derived from an EMBL/GenBank/DDBJ whole genome shotgun (WGS) entry which is preliminary data.</text>
</comment>
<organism evidence="7 8">
    <name type="scientific">Pontibacter saemangeumensis</name>
    <dbReference type="NCBI Taxonomy" id="1084525"/>
    <lineage>
        <taxon>Bacteria</taxon>
        <taxon>Pseudomonadati</taxon>
        <taxon>Bacteroidota</taxon>
        <taxon>Cytophagia</taxon>
        <taxon>Cytophagales</taxon>
        <taxon>Hymenobacteraceae</taxon>
        <taxon>Pontibacter</taxon>
    </lineage>
</organism>
<dbReference type="RefSeq" id="WP_345156454.1">
    <property type="nucleotide sequence ID" value="NZ_BAABHC010000002.1"/>
</dbReference>
<gene>
    <name evidence="7" type="ORF">GCM10023188_03800</name>
</gene>
<dbReference type="InterPro" id="IPR002328">
    <property type="entry name" value="ADH_Zn_CS"/>
</dbReference>
<dbReference type="InterPro" id="IPR019546">
    <property type="entry name" value="TAT_signal_bac_arc"/>
</dbReference>
<comment type="cofactor">
    <cofactor evidence="1 5">
        <name>Zn(2+)</name>
        <dbReference type="ChEBI" id="CHEBI:29105"/>
    </cofactor>
</comment>
<dbReference type="SUPFAM" id="SSF51735">
    <property type="entry name" value="NAD(P)-binding Rossmann-fold domains"/>
    <property type="match status" value="1"/>
</dbReference>
<evidence type="ECO:0000259" key="6">
    <source>
        <dbReference type="SMART" id="SM00829"/>
    </source>
</evidence>
<accession>A0ABP8L7B3</accession>
<keyword evidence="3 5" id="KW-0862">Zinc</keyword>
<keyword evidence="8" id="KW-1185">Reference proteome</keyword>
<evidence type="ECO:0000256" key="4">
    <source>
        <dbReference type="ARBA" id="ARBA00023002"/>
    </source>
</evidence>
<evidence type="ECO:0000256" key="3">
    <source>
        <dbReference type="ARBA" id="ARBA00022833"/>
    </source>
</evidence>
<dbReference type="InterPro" id="IPR029752">
    <property type="entry name" value="D-isomer_DH_CS1"/>
</dbReference>
<name>A0ABP8L7B3_9BACT</name>
<keyword evidence="4" id="KW-0560">Oxidoreductase</keyword>
<dbReference type="CDD" id="cd05283">
    <property type="entry name" value="CAD1"/>
    <property type="match status" value="1"/>
</dbReference>
<dbReference type="PROSITE" id="PS51318">
    <property type="entry name" value="TAT"/>
    <property type="match status" value="1"/>
</dbReference>
<dbReference type="Pfam" id="PF08240">
    <property type="entry name" value="ADH_N"/>
    <property type="match status" value="1"/>
</dbReference>
<dbReference type="Gene3D" id="3.40.50.720">
    <property type="entry name" value="NAD(P)-binding Rossmann-like Domain"/>
    <property type="match status" value="1"/>
</dbReference>
<sequence>MESNNHSSRRKFIQQTAMAGAGLMLANTLPVFSQTNQSAAASNNIKSKGYAGKDEHGKLTAWNFERRPVGDNDILIEIKYSGICHSDIHTIKGHWGKQQYPQVPGHEIAGIVTAVGKNVKKFKVGDKAGVGCMVNSCMQCESCKKGQEHHCETTGNVGTYGAPEASSPTGITQGGYSSNMVVNEHFAIKIPKDIELQYAAPLLCAGITTYSPMMQYDVKKGDKVGVVGIGGLGHMAIKIAVSKGAEVYAFTTSPSKVNDIEGFGAKEVIVVDAADKLIPWKGKLDYMVSTVLYAYEMSPYIDCVKPYGYYTQVGMPVNGALAINNFNMIFNRVNFNGSLIGGIPETQVVMDYCAKNKIYPQIQVIKATEINDAWEKVVNKEARYRYVIDAATFS</sequence>
<evidence type="ECO:0000256" key="5">
    <source>
        <dbReference type="RuleBase" id="RU361277"/>
    </source>
</evidence>
<evidence type="ECO:0000313" key="7">
    <source>
        <dbReference type="EMBL" id="GAA4424209.1"/>
    </source>
</evidence>
<dbReference type="InterPro" id="IPR020843">
    <property type="entry name" value="ER"/>
</dbReference>
<feature type="domain" description="Enoyl reductase (ER)" evidence="6">
    <location>
        <begin position="57"/>
        <end position="388"/>
    </location>
</feature>
<dbReference type="PROSITE" id="PS00059">
    <property type="entry name" value="ADH_ZINC"/>
    <property type="match status" value="1"/>
</dbReference>